<evidence type="ECO:0000313" key="2">
    <source>
        <dbReference type="Proteomes" id="UP001482620"/>
    </source>
</evidence>
<gene>
    <name evidence="1" type="ORF">ILYODFUR_006854</name>
</gene>
<dbReference type="Proteomes" id="UP001482620">
    <property type="component" value="Unassembled WGS sequence"/>
</dbReference>
<protein>
    <submittedName>
        <fullName evidence="1">Uncharacterized protein</fullName>
    </submittedName>
</protein>
<organism evidence="1 2">
    <name type="scientific">Ilyodon furcidens</name>
    <name type="common">goldbreast splitfin</name>
    <dbReference type="NCBI Taxonomy" id="33524"/>
    <lineage>
        <taxon>Eukaryota</taxon>
        <taxon>Metazoa</taxon>
        <taxon>Chordata</taxon>
        <taxon>Craniata</taxon>
        <taxon>Vertebrata</taxon>
        <taxon>Euteleostomi</taxon>
        <taxon>Actinopterygii</taxon>
        <taxon>Neopterygii</taxon>
        <taxon>Teleostei</taxon>
        <taxon>Neoteleostei</taxon>
        <taxon>Acanthomorphata</taxon>
        <taxon>Ovalentaria</taxon>
        <taxon>Atherinomorphae</taxon>
        <taxon>Cyprinodontiformes</taxon>
        <taxon>Goodeidae</taxon>
        <taxon>Ilyodon</taxon>
    </lineage>
</organism>
<accession>A0ABV0SYH1</accession>
<evidence type="ECO:0000313" key="1">
    <source>
        <dbReference type="EMBL" id="MEQ2224377.1"/>
    </source>
</evidence>
<sequence length="97" mass="10746">MHPSSKSVLRSLISYQGGHYSRLTRSFDSFAPTTRPLVLRSILFVRPSRPLICLICTTIYQFLDAPGSSPLAGISNQASTCSSFSLVRLTHAISRRF</sequence>
<dbReference type="EMBL" id="JAHRIQ010012014">
    <property type="protein sequence ID" value="MEQ2224377.1"/>
    <property type="molecule type" value="Genomic_DNA"/>
</dbReference>
<reference evidence="1 2" key="1">
    <citation type="submission" date="2021-06" db="EMBL/GenBank/DDBJ databases">
        <authorList>
            <person name="Palmer J.M."/>
        </authorList>
    </citation>
    <scope>NUCLEOTIDE SEQUENCE [LARGE SCALE GENOMIC DNA]</scope>
    <source>
        <strain evidence="2">if_2019</strain>
        <tissue evidence="1">Muscle</tissue>
    </source>
</reference>
<comment type="caution">
    <text evidence="1">The sequence shown here is derived from an EMBL/GenBank/DDBJ whole genome shotgun (WGS) entry which is preliminary data.</text>
</comment>
<keyword evidence="2" id="KW-1185">Reference proteome</keyword>
<name>A0ABV0SYH1_9TELE</name>
<proteinExistence type="predicted"/>